<name>A0A0C9XK45_9AGAR</name>
<proteinExistence type="predicted"/>
<dbReference type="HOGENOM" id="CLU_2312788_0_0_1"/>
<protein>
    <submittedName>
        <fullName evidence="1">Uncharacterized protein</fullName>
    </submittedName>
</protein>
<keyword evidence="2" id="KW-1185">Reference proteome</keyword>
<dbReference type="Proteomes" id="UP000054477">
    <property type="component" value="Unassembled WGS sequence"/>
</dbReference>
<evidence type="ECO:0000313" key="1">
    <source>
        <dbReference type="EMBL" id="KIJ96527.1"/>
    </source>
</evidence>
<accession>A0A0C9XK45</accession>
<sequence length="100" mass="11187">RLDKSFLHGFLPSAGDPLCPKLKSLSERRGTCRLYWGKHPKILPHVAKLEGVKPSADLEAWMLSGTMHTWSKKDLITTMFIGNSQTGTDCVYWPCTWPGG</sequence>
<dbReference type="EMBL" id="KN838718">
    <property type="protein sequence ID" value="KIJ96527.1"/>
    <property type="molecule type" value="Genomic_DNA"/>
</dbReference>
<organism evidence="1 2">
    <name type="scientific">Laccaria amethystina LaAM-08-1</name>
    <dbReference type="NCBI Taxonomy" id="1095629"/>
    <lineage>
        <taxon>Eukaryota</taxon>
        <taxon>Fungi</taxon>
        <taxon>Dikarya</taxon>
        <taxon>Basidiomycota</taxon>
        <taxon>Agaricomycotina</taxon>
        <taxon>Agaricomycetes</taxon>
        <taxon>Agaricomycetidae</taxon>
        <taxon>Agaricales</taxon>
        <taxon>Agaricineae</taxon>
        <taxon>Hydnangiaceae</taxon>
        <taxon>Laccaria</taxon>
    </lineage>
</organism>
<reference evidence="1 2" key="1">
    <citation type="submission" date="2014-04" db="EMBL/GenBank/DDBJ databases">
        <authorList>
            <consortium name="DOE Joint Genome Institute"/>
            <person name="Kuo A."/>
            <person name="Kohler A."/>
            <person name="Nagy L.G."/>
            <person name="Floudas D."/>
            <person name="Copeland A."/>
            <person name="Barry K.W."/>
            <person name="Cichocki N."/>
            <person name="Veneault-Fourrey C."/>
            <person name="LaButti K."/>
            <person name="Lindquist E.A."/>
            <person name="Lipzen A."/>
            <person name="Lundell T."/>
            <person name="Morin E."/>
            <person name="Murat C."/>
            <person name="Sun H."/>
            <person name="Tunlid A."/>
            <person name="Henrissat B."/>
            <person name="Grigoriev I.V."/>
            <person name="Hibbett D.S."/>
            <person name="Martin F."/>
            <person name="Nordberg H.P."/>
            <person name="Cantor M.N."/>
            <person name="Hua S.X."/>
        </authorList>
    </citation>
    <scope>NUCLEOTIDE SEQUENCE [LARGE SCALE GENOMIC DNA]</scope>
    <source>
        <strain evidence="1 2">LaAM-08-1</strain>
    </source>
</reference>
<evidence type="ECO:0000313" key="2">
    <source>
        <dbReference type="Proteomes" id="UP000054477"/>
    </source>
</evidence>
<dbReference type="AlphaFoldDB" id="A0A0C9XK45"/>
<gene>
    <name evidence="1" type="ORF">K443DRAFT_107092</name>
</gene>
<feature type="non-terminal residue" evidence="1">
    <location>
        <position position="1"/>
    </location>
</feature>
<reference evidence="2" key="2">
    <citation type="submission" date="2015-01" db="EMBL/GenBank/DDBJ databases">
        <title>Evolutionary Origins and Diversification of the Mycorrhizal Mutualists.</title>
        <authorList>
            <consortium name="DOE Joint Genome Institute"/>
            <consortium name="Mycorrhizal Genomics Consortium"/>
            <person name="Kohler A."/>
            <person name="Kuo A."/>
            <person name="Nagy L.G."/>
            <person name="Floudas D."/>
            <person name="Copeland A."/>
            <person name="Barry K.W."/>
            <person name="Cichocki N."/>
            <person name="Veneault-Fourrey C."/>
            <person name="LaButti K."/>
            <person name="Lindquist E.A."/>
            <person name="Lipzen A."/>
            <person name="Lundell T."/>
            <person name="Morin E."/>
            <person name="Murat C."/>
            <person name="Riley R."/>
            <person name="Ohm R."/>
            <person name="Sun H."/>
            <person name="Tunlid A."/>
            <person name="Henrissat B."/>
            <person name="Grigoriev I.V."/>
            <person name="Hibbett D.S."/>
            <person name="Martin F."/>
        </authorList>
    </citation>
    <scope>NUCLEOTIDE SEQUENCE [LARGE SCALE GENOMIC DNA]</scope>
    <source>
        <strain evidence="2">LaAM-08-1</strain>
    </source>
</reference>